<dbReference type="Gene3D" id="3.40.710.10">
    <property type="entry name" value="DD-peptidase/beta-lactamase superfamily"/>
    <property type="match status" value="1"/>
</dbReference>
<dbReference type="eggNOG" id="COG0768">
    <property type="taxonomic scope" value="Bacteria"/>
</dbReference>
<dbReference type="Pfam" id="PF03717">
    <property type="entry name" value="PBP_dimer"/>
    <property type="match status" value="1"/>
</dbReference>
<dbReference type="GO" id="GO:0051301">
    <property type="term" value="P:cell division"/>
    <property type="evidence" value="ECO:0007669"/>
    <property type="project" value="UniProtKB-KW"/>
</dbReference>
<dbReference type="InterPro" id="IPR036138">
    <property type="entry name" value="PBP_dimer_sf"/>
</dbReference>
<name>A0A098LJ64_9BACT</name>
<dbReference type="PANTHER" id="PTHR30627:SF1">
    <property type="entry name" value="PEPTIDOGLYCAN D,D-TRANSPEPTIDASE FTSI"/>
    <property type="match status" value="1"/>
</dbReference>
<evidence type="ECO:0000256" key="3">
    <source>
        <dbReference type="ARBA" id="ARBA00023136"/>
    </source>
</evidence>
<gene>
    <name evidence="5" type="ORF">MYP_4215</name>
</gene>
<dbReference type="SUPFAM" id="SSF54184">
    <property type="entry name" value="Penicillin-binding protein 2x (pbp-2x), c-terminal domain"/>
    <property type="match status" value="1"/>
</dbReference>
<dbReference type="SUPFAM" id="SSF56519">
    <property type="entry name" value="Penicillin binding protein dimerisation domain"/>
    <property type="match status" value="1"/>
</dbReference>
<accession>A0A098LJ64</accession>
<keyword evidence="3" id="KW-0472">Membrane</keyword>
<dbReference type="GO" id="GO:0005886">
    <property type="term" value="C:plasma membrane"/>
    <property type="evidence" value="ECO:0007669"/>
    <property type="project" value="TreeGrafter"/>
</dbReference>
<dbReference type="Gene3D" id="3.30.450.330">
    <property type="match status" value="1"/>
</dbReference>
<keyword evidence="5" id="KW-0131">Cell cycle</keyword>
<evidence type="ECO:0000313" key="6">
    <source>
        <dbReference type="Proteomes" id="UP000030185"/>
    </source>
</evidence>
<organism evidence="5 6">
    <name type="scientific">Sporocytophaga myxococcoides</name>
    <dbReference type="NCBI Taxonomy" id="153721"/>
    <lineage>
        <taxon>Bacteria</taxon>
        <taxon>Pseudomonadati</taxon>
        <taxon>Bacteroidota</taxon>
        <taxon>Cytophagia</taxon>
        <taxon>Cytophagales</taxon>
        <taxon>Cytophagaceae</taxon>
        <taxon>Sporocytophaga</taxon>
    </lineage>
</organism>
<dbReference type="GO" id="GO:0071555">
    <property type="term" value="P:cell wall organization"/>
    <property type="evidence" value="ECO:0007669"/>
    <property type="project" value="TreeGrafter"/>
</dbReference>
<dbReference type="Gene3D" id="3.90.1310.10">
    <property type="entry name" value="Penicillin-binding protein 2a (Domain 2)"/>
    <property type="match status" value="1"/>
</dbReference>
<dbReference type="Pfam" id="PF00905">
    <property type="entry name" value="Transpeptidase"/>
    <property type="match status" value="1"/>
</dbReference>
<dbReference type="SUPFAM" id="SSF56601">
    <property type="entry name" value="beta-lactamase/transpeptidase-like"/>
    <property type="match status" value="1"/>
</dbReference>
<dbReference type="EMBL" id="BBLT01000010">
    <property type="protein sequence ID" value="GAL86985.1"/>
    <property type="molecule type" value="Genomic_DNA"/>
</dbReference>
<evidence type="ECO:0000256" key="2">
    <source>
        <dbReference type="ARBA" id="ARBA00022645"/>
    </source>
</evidence>
<protein>
    <submittedName>
        <fullName evidence="5">Cell division protein, penicillin-binding protein</fullName>
    </submittedName>
</protein>
<evidence type="ECO:0000313" key="5">
    <source>
        <dbReference type="EMBL" id="GAL86985.1"/>
    </source>
</evidence>
<dbReference type="GO" id="GO:0008658">
    <property type="term" value="F:penicillin binding"/>
    <property type="evidence" value="ECO:0007669"/>
    <property type="project" value="InterPro"/>
</dbReference>
<dbReference type="AlphaFoldDB" id="A0A098LJ64"/>
<evidence type="ECO:0000256" key="1">
    <source>
        <dbReference type="ARBA" id="ARBA00004370"/>
    </source>
</evidence>
<dbReference type="PROSITE" id="PS51178">
    <property type="entry name" value="PASTA"/>
    <property type="match status" value="1"/>
</dbReference>
<comment type="subcellular location">
    <subcellularLocation>
        <location evidence="1">Membrane</location>
    </subcellularLocation>
</comment>
<evidence type="ECO:0000259" key="4">
    <source>
        <dbReference type="PROSITE" id="PS51178"/>
    </source>
</evidence>
<dbReference type="InterPro" id="IPR005543">
    <property type="entry name" value="PASTA_dom"/>
</dbReference>
<feature type="domain" description="PASTA" evidence="4">
    <location>
        <begin position="635"/>
        <end position="693"/>
    </location>
</feature>
<dbReference type="STRING" id="153721.MYP_4215"/>
<keyword evidence="6" id="KW-1185">Reference proteome</keyword>
<keyword evidence="2" id="KW-0378">Hydrolase</keyword>
<proteinExistence type="predicted"/>
<dbReference type="InterPro" id="IPR012338">
    <property type="entry name" value="Beta-lactam/transpept-like"/>
</dbReference>
<keyword evidence="5" id="KW-0132">Cell division</keyword>
<dbReference type="InterPro" id="IPR005311">
    <property type="entry name" value="PBP_dimer"/>
</dbReference>
<dbReference type="InterPro" id="IPR001460">
    <property type="entry name" value="PCN-bd_Tpept"/>
</dbReference>
<dbReference type="GO" id="GO:0004180">
    <property type="term" value="F:carboxypeptidase activity"/>
    <property type="evidence" value="ECO:0007669"/>
    <property type="project" value="UniProtKB-KW"/>
</dbReference>
<reference evidence="5 6" key="1">
    <citation type="submission" date="2014-09" db="EMBL/GenBank/DDBJ databases">
        <title>Sporocytophaga myxococcoides PG-01 genome sequencing.</title>
        <authorList>
            <person name="Liu L."/>
            <person name="Gao P.J."/>
            <person name="Chen G.J."/>
            <person name="Wang L.S."/>
        </authorList>
    </citation>
    <scope>NUCLEOTIDE SEQUENCE [LARGE SCALE GENOMIC DNA]</scope>
    <source>
        <strain evidence="5 6">PG-01</strain>
    </source>
</reference>
<dbReference type="CDD" id="cd06575">
    <property type="entry name" value="PASTA_Pbp2x-like_2"/>
    <property type="match status" value="1"/>
</dbReference>
<comment type="caution">
    <text evidence="5">The sequence shown here is derived from an EMBL/GenBank/DDBJ whole genome shotgun (WGS) entry which is preliminary data.</text>
</comment>
<keyword evidence="2" id="KW-0645">Protease</keyword>
<dbReference type="InterPro" id="IPR050515">
    <property type="entry name" value="Beta-lactam/transpept"/>
</dbReference>
<dbReference type="Pfam" id="PF03793">
    <property type="entry name" value="PASTA"/>
    <property type="match status" value="1"/>
</dbReference>
<dbReference type="Proteomes" id="UP000030185">
    <property type="component" value="Unassembled WGS sequence"/>
</dbReference>
<sequence>MRVRVAFLVILVFSFAIIGKILYIQFVDGDKWRKLAVENLIQFRKVKATRGNIYSDNGSLLATSLPFYKVAIDPRIADERVFRSGIDSLSRLLSAFFKDKSSLEYKRKIIDARAKKDVQYLVINRKMINFQAKKQMMQWPIFREGRSKGGVIFEKVDKRFRPFSYLAMRTVGFINEDNKGAGLEYSFHRDLGGTDGEALFMKIAGGEWKPMHDESEVRPKQGIDIQTTININMQDVAESSLLRHLTAHDADYGCVVLMEVATGEIKAIANLGKQSPGIYTENYNYAVGNQGLTDPGSTFKLASVIALFEDSNIELEDSVETGTGTYEFYDRLMTDSKPEGYGTITFQEAFEKSSNIGISRKVNEHFGLSPQKYIDYIHSLGLADPIGFQMHGEAKPFIKKPTDRSWSGISLPWMSIGYELKISPLQTLMLYNAVANNGKMIKPIIVKETKLADKTLKAYNTEVVREKICSDNTLAKVRKMLEGVVERGTANNINNTIYKIAGKTGTAQKIKNGQYIKDYYCSFAGYFPADKPKYSCIVVIDSPKGYRKYGSDVAAPVFKEIADKIYATDLDLHLPIARTKVSPEHGVFPVIRGGYHEDLNYLCNELGISNHSIKDANEWVMAKAVNNAVMWQQKEVVQGAVPDGTGLTLRDAYYVFENAGLRVKHVGHGRVSRQSMPPGARIVKGNTIYIELE</sequence>
<keyword evidence="2" id="KW-0121">Carboxypeptidase</keyword>
<dbReference type="PANTHER" id="PTHR30627">
    <property type="entry name" value="PEPTIDOGLYCAN D,D-TRANSPEPTIDASE"/>
    <property type="match status" value="1"/>
</dbReference>